<gene>
    <name evidence="8" type="ORF">MUB46_06155</name>
</gene>
<dbReference type="PANTHER" id="PTHR46566">
    <property type="entry name" value="1-PHOSPHOFRUCTOKINASE-RELATED"/>
    <property type="match status" value="1"/>
</dbReference>
<dbReference type="InterPro" id="IPR002173">
    <property type="entry name" value="Carboh/pur_kinase_PfkB_CS"/>
</dbReference>
<dbReference type="PROSITE" id="PS00583">
    <property type="entry name" value="PFKB_KINASES_1"/>
    <property type="match status" value="1"/>
</dbReference>
<dbReference type="SUPFAM" id="SSF53613">
    <property type="entry name" value="Ribokinase-like"/>
    <property type="match status" value="1"/>
</dbReference>
<dbReference type="NCBIfam" id="TIGR03168">
    <property type="entry name" value="1-PFK"/>
    <property type="match status" value="1"/>
</dbReference>
<evidence type="ECO:0000256" key="2">
    <source>
        <dbReference type="ARBA" id="ARBA00022679"/>
    </source>
</evidence>
<dbReference type="GO" id="GO:0003872">
    <property type="term" value="F:6-phosphofructokinase activity"/>
    <property type="evidence" value="ECO:0007669"/>
    <property type="project" value="TreeGrafter"/>
</dbReference>
<dbReference type="Proteomes" id="UP001320898">
    <property type="component" value="Unassembled WGS sequence"/>
</dbReference>
<dbReference type="AlphaFoldDB" id="A0AAW5QXN9"/>
<organism evidence="8 9">
    <name type="scientific">Microbaculum marinisediminis</name>
    <dbReference type="NCBI Taxonomy" id="2931392"/>
    <lineage>
        <taxon>Bacteria</taxon>
        <taxon>Pseudomonadati</taxon>
        <taxon>Pseudomonadota</taxon>
        <taxon>Alphaproteobacteria</taxon>
        <taxon>Hyphomicrobiales</taxon>
        <taxon>Tepidamorphaceae</taxon>
        <taxon>Microbaculum</taxon>
    </lineage>
</organism>
<protein>
    <recommendedName>
        <fullName evidence="6">Phosphofructokinase</fullName>
    </recommendedName>
</protein>
<dbReference type="CDD" id="cd01164">
    <property type="entry name" value="FruK_PfkB_like"/>
    <property type="match status" value="1"/>
</dbReference>
<dbReference type="Gene3D" id="3.40.1190.20">
    <property type="match status" value="1"/>
</dbReference>
<keyword evidence="3" id="KW-0547">Nucleotide-binding</keyword>
<dbReference type="GO" id="GO:0005829">
    <property type="term" value="C:cytosol"/>
    <property type="evidence" value="ECO:0007669"/>
    <property type="project" value="TreeGrafter"/>
</dbReference>
<dbReference type="InterPro" id="IPR011611">
    <property type="entry name" value="PfkB_dom"/>
</dbReference>
<sequence>MAGILTITMSPTIDISASTRNVVPIHKLSCSGVRRDPGGGGINVARVVRRFGMECRALYPTGGYTGDFLRALMDKEGVESLHVTIAADTRESFTLFEESSEQEYRFVLPGPELREEEWQCCLDRLAALPHRPAYLVASGSLPPGVPDDFYARVARIAELLGARLVVDSSGAALKAALDAGIYLVKPNLRELRELTGESLELQSEWEDAATALISAGKSEIVALTLGEDGAFLVSPMGCLRATGLQVDIHSAVGAGDSFLAAMVWQLSLGRSLECAFRYGVAAGTAALGTPGTELCRIQDVERLYGEVRVEPVACTGRRNSL</sequence>
<dbReference type="PIRSF" id="PIRSF000535">
    <property type="entry name" value="1PFK/6PFK/LacC"/>
    <property type="match status" value="1"/>
</dbReference>
<comment type="caution">
    <text evidence="8">The sequence shown here is derived from an EMBL/GenBank/DDBJ whole genome shotgun (WGS) entry which is preliminary data.</text>
</comment>
<evidence type="ECO:0000313" key="8">
    <source>
        <dbReference type="EMBL" id="MCT8971438.1"/>
    </source>
</evidence>
<keyword evidence="2 6" id="KW-0808">Transferase</keyword>
<keyword evidence="5" id="KW-0067">ATP-binding</keyword>
<evidence type="ECO:0000256" key="6">
    <source>
        <dbReference type="PIRNR" id="PIRNR000535"/>
    </source>
</evidence>
<dbReference type="GO" id="GO:0005524">
    <property type="term" value="F:ATP binding"/>
    <property type="evidence" value="ECO:0007669"/>
    <property type="project" value="UniProtKB-KW"/>
</dbReference>
<dbReference type="InterPro" id="IPR029056">
    <property type="entry name" value="Ribokinase-like"/>
</dbReference>
<evidence type="ECO:0000256" key="5">
    <source>
        <dbReference type="ARBA" id="ARBA00022840"/>
    </source>
</evidence>
<evidence type="ECO:0000313" key="9">
    <source>
        <dbReference type="Proteomes" id="UP001320898"/>
    </source>
</evidence>
<accession>A0AAW5QXN9</accession>
<comment type="similarity">
    <text evidence="1 6">Belongs to the carbohydrate kinase PfkB family.</text>
</comment>
<dbReference type="Pfam" id="PF00294">
    <property type="entry name" value="PfkB"/>
    <property type="match status" value="1"/>
</dbReference>
<evidence type="ECO:0000256" key="4">
    <source>
        <dbReference type="ARBA" id="ARBA00022777"/>
    </source>
</evidence>
<proteinExistence type="inferred from homology"/>
<evidence type="ECO:0000256" key="3">
    <source>
        <dbReference type="ARBA" id="ARBA00022741"/>
    </source>
</evidence>
<keyword evidence="4" id="KW-0418">Kinase</keyword>
<dbReference type="InterPro" id="IPR017583">
    <property type="entry name" value="Tagatose/fructose_Pkinase"/>
</dbReference>
<reference evidence="8 9" key="1">
    <citation type="submission" date="2022-04" db="EMBL/GenBank/DDBJ databases">
        <authorList>
            <person name="Ye Y.-Q."/>
            <person name="Du Z.-J."/>
        </authorList>
    </citation>
    <scope>NUCLEOTIDE SEQUENCE [LARGE SCALE GENOMIC DNA]</scope>
    <source>
        <strain evidence="8 9">A6E488</strain>
    </source>
</reference>
<feature type="domain" description="Carbohydrate kinase PfkB" evidence="7">
    <location>
        <begin position="29"/>
        <end position="295"/>
    </location>
</feature>
<name>A0AAW5QXN9_9HYPH</name>
<dbReference type="FunFam" id="3.40.1190.20:FF:000001">
    <property type="entry name" value="Phosphofructokinase"/>
    <property type="match status" value="1"/>
</dbReference>
<evidence type="ECO:0000256" key="1">
    <source>
        <dbReference type="ARBA" id="ARBA00010688"/>
    </source>
</evidence>
<keyword evidence="9" id="KW-1185">Reference proteome</keyword>
<dbReference type="PANTHER" id="PTHR46566:SF2">
    <property type="entry name" value="ATP-DEPENDENT 6-PHOSPHOFRUCTOKINASE ISOZYME 2"/>
    <property type="match status" value="1"/>
</dbReference>
<evidence type="ECO:0000259" key="7">
    <source>
        <dbReference type="Pfam" id="PF00294"/>
    </source>
</evidence>
<dbReference type="EMBL" id="JALIDZ010000003">
    <property type="protein sequence ID" value="MCT8971438.1"/>
    <property type="molecule type" value="Genomic_DNA"/>
</dbReference>